<feature type="coiled-coil region" evidence="1">
    <location>
        <begin position="358"/>
        <end position="413"/>
    </location>
</feature>
<evidence type="ECO:0000256" key="2">
    <source>
        <dbReference type="SAM" id="MobiDB-lite"/>
    </source>
</evidence>
<feature type="signal peptide" evidence="3">
    <location>
        <begin position="1"/>
        <end position="22"/>
    </location>
</feature>
<evidence type="ECO:0000259" key="4">
    <source>
        <dbReference type="Pfam" id="PF25800"/>
    </source>
</evidence>
<feature type="compositionally biased region" description="Low complexity" evidence="2">
    <location>
        <begin position="613"/>
        <end position="623"/>
    </location>
</feature>
<feature type="compositionally biased region" description="Basic and acidic residues" evidence="2">
    <location>
        <begin position="259"/>
        <end position="273"/>
    </location>
</feature>
<keyword evidence="6" id="KW-1185">Reference proteome</keyword>
<keyword evidence="1" id="KW-0175">Coiled coil</keyword>
<reference evidence="6" key="1">
    <citation type="submission" date="2016-10" db="EMBL/GenBank/DDBJ databases">
        <authorList>
            <person name="Varghese N."/>
            <person name="Submissions S."/>
        </authorList>
    </citation>
    <scope>NUCLEOTIDE SEQUENCE [LARGE SCALE GENOMIC DNA]</scope>
    <source>
        <strain evidence="6">DSM 11526</strain>
    </source>
</reference>
<proteinExistence type="predicted"/>
<feature type="region of interest" description="Disordered" evidence="2">
    <location>
        <begin position="253"/>
        <end position="351"/>
    </location>
</feature>
<dbReference type="Proteomes" id="UP000242469">
    <property type="component" value="Unassembled WGS sequence"/>
</dbReference>
<gene>
    <name evidence="5" type="ORF">SAMN02745729_10269</name>
</gene>
<feature type="compositionally biased region" description="Basic and acidic residues" evidence="2">
    <location>
        <begin position="898"/>
        <end position="913"/>
    </location>
</feature>
<feature type="compositionally biased region" description="Acidic residues" evidence="2">
    <location>
        <begin position="601"/>
        <end position="612"/>
    </location>
</feature>
<dbReference type="InterPro" id="IPR057840">
    <property type="entry name" value="FimV_N"/>
</dbReference>
<dbReference type="STRING" id="1122198.SAMN02745729_10269"/>
<dbReference type="OrthoDB" id="5298707at2"/>
<feature type="compositionally biased region" description="Acidic residues" evidence="2">
    <location>
        <begin position="723"/>
        <end position="734"/>
    </location>
</feature>
<feature type="region of interest" description="Disordered" evidence="2">
    <location>
        <begin position="894"/>
        <end position="913"/>
    </location>
</feature>
<evidence type="ECO:0000313" key="5">
    <source>
        <dbReference type="EMBL" id="SEA24108.1"/>
    </source>
</evidence>
<feature type="chain" id="PRO_5017206810" evidence="3">
    <location>
        <begin position="23"/>
        <end position="913"/>
    </location>
</feature>
<name>A0A1H3ZKE3_9GAMM</name>
<protein>
    <submittedName>
        <fullName evidence="5">Pilus assembly protein FimV</fullName>
    </submittedName>
</protein>
<feature type="compositionally biased region" description="Acidic residues" evidence="2">
    <location>
        <begin position="650"/>
        <end position="671"/>
    </location>
</feature>
<feature type="region of interest" description="Disordered" evidence="2">
    <location>
        <begin position="465"/>
        <end position="498"/>
    </location>
</feature>
<dbReference type="Pfam" id="PF14559">
    <property type="entry name" value="TPR_19"/>
    <property type="match status" value="1"/>
</dbReference>
<dbReference type="InterPro" id="IPR020011">
    <property type="entry name" value="FimV_C"/>
</dbReference>
<evidence type="ECO:0000313" key="6">
    <source>
        <dbReference type="Proteomes" id="UP000242469"/>
    </source>
</evidence>
<dbReference type="NCBIfam" id="TIGR03505">
    <property type="entry name" value="FimV_core"/>
    <property type="match status" value="1"/>
</dbReference>
<evidence type="ECO:0000256" key="3">
    <source>
        <dbReference type="SAM" id="SignalP"/>
    </source>
</evidence>
<sequence>MLRKLALSLAVSAALGVSQAHALGLGEIQVNSALNEPLDAEIKLTQVRDLSPLQIQPRMAAVDEYSLSGGVSQGRYLRDIQFQVLLTPDGAGSIRLRSNEPIQEPFLNFMVEVNWPSGRMVREYTLLLDPPVFDPTPVQRTVQPAQVQQPAVAEPAANQQRQVTGTTSNIRTRMNSESQVYVGVDETLWEISARHKPANISEHQMMLALFRKNPAAFPSGNINSMRAGVVLNLPTQDEVTRLTHREAVAEVARQTQMWREGRTSRQQAEEPKAPVDVSRQQDDQASTDEGAATAPADKPTESAQDATAPVDEGQLKIVAPQEESEADAQDDAEAGSETVTTEEAGAPQQDPSVVSAAQENLENDVLIAQEKIDRLERENTDLNDKLNSVLEQLEAQSRLLELQSQQMATLQTELSRNAAPSAVESGAQDDKSLLQSPAVLGGIGAGAVAILAGLWLMLRRRGSSAPDKKRELVNVPSDLRDGDDDADSPADGRDAATSAAVAGGAAAVAAAVAADDDETERPAPLAPLSGEGDEFSRPPMQNLAPDEPDAGSDDLEQDLQSLDLDMDLDLNDLDIDDESDLDQVDDDVEQLAGSDERIDATEFDLGAEDEPLAELAPLAGAEGPAEEDKSGPEPLSAGDELEFSVKPQEPEEEPSELDGMLGDDESSDDLDFLLNGAEDNDDDTAQAVSDDESLLEDALKEDNGFSLADDAVATTDDISLDDDLFGELEADEPASDNSLHETVSALDTDDYEIDHDLEAMLQGSADEPDDQEAETSAGDSADEDLDSLLASFDPENDVSSAVAPARTGEQVEEELTANISHDLEMDLDSEVDELLNSTDDEIALEEQRNDEAVDVLDKMNLLSGTDETETKLDLARAYMEMDDKDGARDILNEITSEGSDKQRQEAQKLLDSL</sequence>
<dbReference type="Pfam" id="PF25800">
    <property type="entry name" value="FimV_N"/>
    <property type="match status" value="1"/>
</dbReference>
<feature type="compositionally biased region" description="Acidic residues" evidence="2">
    <location>
        <begin position="678"/>
        <end position="692"/>
    </location>
</feature>
<feature type="compositionally biased region" description="Acidic residues" evidence="2">
    <location>
        <begin position="322"/>
        <end position="334"/>
    </location>
</feature>
<feature type="compositionally biased region" description="Acidic residues" evidence="2">
    <location>
        <begin position="564"/>
        <end position="589"/>
    </location>
</feature>
<dbReference type="NCBIfam" id="TIGR03504">
    <property type="entry name" value="FimV_Cterm"/>
    <property type="match status" value="1"/>
</dbReference>
<organism evidence="5 6">
    <name type="scientific">Marinobacterium iners DSM 11526</name>
    <dbReference type="NCBI Taxonomy" id="1122198"/>
    <lineage>
        <taxon>Bacteria</taxon>
        <taxon>Pseudomonadati</taxon>
        <taxon>Pseudomonadota</taxon>
        <taxon>Gammaproteobacteria</taxon>
        <taxon>Oceanospirillales</taxon>
        <taxon>Oceanospirillaceae</taxon>
        <taxon>Marinobacterium</taxon>
    </lineage>
</organism>
<feature type="region of interest" description="Disordered" evidence="2">
    <location>
        <begin position="723"/>
        <end position="813"/>
    </location>
</feature>
<dbReference type="InterPro" id="IPR038440">
    <property type="entry name" value="FimV_C_sf"/>
</dbReference>
<keyword evidence="3" id="KW-0732">Signal</keyword>
<accession>A0A1H3ZKE3</accession>
<dbReference type="Gene3D" id="1.20.58.2200">
    <property type="match status" value="1"/>
</dbReference>
<feature type="domain" description="FimV N-terminal" evidence="4">
    <location>
        <begin position="23"/>
        <end position="131"/>
    </location>
</feature>
<dbReference type="EMBL" id="FNRJ01000002">
    <property type="protein sequence ID" value="SEA24108.1"/>
    <property type="molecule type" value="Genomic_DNA"/>
</dbReference>
<dbReference type="RefSeq" id="WP_091823096.1">
    <property type="nucleotide sequence ID" value="NZ_FNRJ01000002.1"/>
</dbReference>
<evidence type="ECO:0000256" key="1">
    <source>
        <dbReference type="SAM" id="Coils"/>
    </source>
</evidence>
<feature type="compositionally biased region" description="Acidic residues" evidence="2">
    <location>
        <begin position="546"/>
        <end position="557"/>
    </location>
</feature>
<dbReference type="InterPro" id="IPR020012">
    <property type="entry name" value="LysM_FimV"/>
</dbReference>
<feature type="region of interest" description="Disordered" evidence="2">
    <location>
        <begin position="511"/>
        <end position="692"/>
    </location>
</feature>
<dbReference type="AlphaFoldDB" id="A0A1H3ZKE3"/>